<dbReference type="AlphaFoldDB" id="A0AAW5ECT1"/>
<name>A0AAW5ECT1_9BACI</name>
<feature type="transmembrane region" description="Helical" evidence="1">
    <location>
        <begin position="172"/>
        <end position="190"/>
    </location>
</feature>
<proteinExistence type="predicted"/>
<sequence length="214" mass="23498">MKSTYFRSIIVSIALTLFLTSILATPSKASSISPKDEFTMSDAYQLLEEYYEINEKEAKELHNEMVKAQKYYKYDSKGVIYFDEELALKNNVSKFVVGEITHTMDAIGKETLAELSLTAATCKGLSQFDSRNSRFFANDCQSDDLVIILAASATALGIVGLLATLWNVAVGVVYGAASLLFAFGATVVGVRNKGCGIYAYWSGPNYGIYSQSCW</sequence>
<gene>
    <name evidence="2" type="ORF">MJG50_20455</name>
</gene>
<evidence type="ECO:0000313" key="2">
    <source>
        <dbReference type="EMBL" id="MCH1627712.1"/>
    </source>
</evidence>
<dbReference type="EMBL" id="JAKTTI010000051">
    <property type="protein sequence ID" value="MCH1627712.1"/>
    <property type="molecule type" value="Genomic_DNA"/>
</dbReference>
<comment type="caution">
    <text evidence="2">The sequence shown here is derived from an EMBL/GenBank/DDBJ whole genome shotgun (WGS) entry which is preliminary data.</text>
</comment>
<keyword evidence="1" id="KW-0472">Membrane</keyword>
<reference evidence="2" key="1">
    <citation type="submission" date="2022-02" db="EMBL/GenBank/DDBJ databases">
        <title>Fredinandcohnia quinoae sp. nov. isolated from Chenopodium quinoa seeds.</title>
        <authorList>
            <person name="Saati-Santamaria Z."/>
            <person name="Flores-Felix J.D."/>
            <person name="Igual J.M."/>
            <person name="Velazquez E."/>
            <person name="Garcia-Fraile P."/>
            <person name="Martinez-Molina E."/>
        </authorList>
    </citation>
    <scope>NUCLEOTIDE SEQUENCE</scope>
    <source>
        <strain evidence="2">SECRCQ15</strain>
    </source>
</reference>
<protein>
    <submittedName>
        <fullName evidence="2">AAA family ATPase</fullName>
    </submittedName>
</protein>
<evidence type="ECO:0000313" key="3">
    <source>
        <dbReference type="Proteomes" id="UP001431131"/>
    </source>
</evidence>
<dbReference type="Proteomes" id="UP001431131">
    <property type="component" value="Unassembled WGS sequence"/>
</dbReference>
<keyword evidence="3" id="KW-1185">Reference proteome</keyword>
<organism evidence="2 3">
    <name type="scientific">Fredinandcohnia quinoae</name>
    <dbReference type="NCBI Taxonomy" id="2918902"/>
    <lineage>
        <taxon>Bacteria</taxon>
        <taxon>Bacillati</taxon>
        <taxon>Bacillota</taxon>
        <taxon>Bacilli</taxon>
        <taxon>Bacillales</taxon>
        <taxon>Bacillaceae</taxon>
        <taxon>Fredinandcohnia</taxon>
    </lineage>
</organism>
<keyword evidence="1" id="KW-0812">Transmembrane</keyword>
<dbReference type="RefSeq" id="WP_240257632.1">
    <property type="nucleotide sequence ID" value="NZ_JAKTTI010000051.1"/>
</dbReference>
<evidence type="ECO:0000256" key="1">
    <source>
        <dbReference type="SAM" id="Phobius"/>
    </source>
</evidence>
<accession>A0AAW5ECT1</accession>
<feature type="transmembrane region" description="Helical" evidence="1">
    <location>
        <begin position="145"/>
        <end position="165"/>
    </location>
</feature>
<keyword evidence="1" id="KW-1133">Transmembrane helix</keyword>